<dbReference type="OrthoDB" id="4953969at2"/>
<evidence type="ECO:0000313" key="3">
    <source>
        <dbReference type="Proteomes" id="UP000464507"/>
    </source>
</evidence>
<feature type="region of interest" description="Disordered" evidence="1">
    <location>
        <begin position="1"/>
        <end position="47"/>
    </location>
</feature>
<evidence type="ECO:0008006" key="4">
    <source>
        <dbReference type="Google" id="ProtNLM"/>
    </source>
</evidence>
<accession>A0A7L5AM91</accession>
<evidence type="ECO:0000256" key="1">
    <source>
        <dbReference type="SAM" id="MobiDB-lite"/>
    </source>
</evidence>
<protein>
    <recommendedName>
        <fullName evidence="4">Asp23/Gls24 family envelope stress response protein</fullName>
    </recommendedName>
</protein>
<keyword evidence="3" id="KW-1185">Reference proteome</keyword>
<reference evidence="2 3" key="1">
    <citation type="submission" date="2016-09" db="EMBL/GenBank/DDBJ databases">
        <title>Complete genome sequence of microbes from the polar regions.</title>
        <authorList>
            <person name="Liao L."/>
            <person name="Chen B."/>
        </authorList>
    </citation>
    <scope>NUCLEOTIDE SEQUENCE [LARGE SCALE GENOMIC DNA]</scope>
    <source>
        <strain evidence="2 3">ZS314</strain>
    </source>
</reference>
<gene>
    <name evidence="2" type="ORF">BHD05_03345</name>
</gene>
<dbReference type="Proteomes" id="UP000464507">
    <property type="component" value="Chromosome"/>
</dbReference>
<organism evidence="2 3">
    <name type="scientific">Marisediminicola antarctica</name>
    <dbReference type="NCBI Taxonomy" id="674079"/>
    <lineage>
        <taxon>Bacteria</taxon>
        <taxon>Bacillati</taxon>
        <taxon>Actinomycetota</taxon>
        <taxon>Actinomycetes</taxon>
        <taxon>Micrococcales</taxon>
        <taxon>Microbacteriaceae</taxon>
        <taxon>Marisediminicola</taxon>
    </lineage>
</organism>
<name>A0A7L5AM91_9MICO</name>
<proteinExistence type="predicted"/>
<dbReference type="RefSeq" id="WP_161885176.1">
    <property type="nucleotide sequence ID" value="NZ_CP017146.1"/>
</dbReference>
<evidence type="ECO:0000313" key="2">
    <source>
        <dbReference type="EMBL" id="QHO70945.1"/>
    </source>
</evidence>
<dbReference type="KEGG" id="mant:BHD05_03345"/>
<sequence>MSNDSAEHADFSGDEPEGLDGHTIEELNDYLDRDRTPSDDSIDNSPGSQIALAALERLRGLTRTLLDRDALAEPERDDNWVTSILANLTREVHAGRDIPITHGSSSARLSVTEGAVRGMIRAAGDSVGGIVTGRCRLEGDVAVLGEPINVLVDANAFWVDRLAEAEEDVRRAVRAELERHTELTIAAIDVTIEDASASLAPTE</sequence>
<feature type="compositionally biased region" description="Basic and acidic residues" evidence="1">
    <location>
        <begin position="1"/>
        <end position="11"/>
    </location>
</feature>
<dbReference type="EMBL" id="CP017146">
    <property type="protein sequence ID" value="QHO70945.1"/>
    <property type="molecule type" value="Genomic_DNA"/>
</dbReference>
<feature type="compositionally biased region" description="Basic and acidic residues" evidence="1">
    <location>
        <begin position="19"/>
        <end position="38"/>
    </location>
</feature>
<dbReference type="AlphaFoldDB" id="A0A7L5AM91"/>